<sequence length="242" mass="27844">MYRKISEDEYDHTTLPILEAIFDQDIYGTVDNPFINKSWEVILLGWDLFYMFADESRLTKKSKIETVRIYKKIFQYLQARNIREIIICSTPCHRPWKGESYTNFAAIIPTSSIAESIQDLRNKERDFKSASTYAICDDTKRWGYISTHDGFSCLAGEADFIEGFHAFYGGRDAVRQYFYDFDASDAWVLAYDNTGGVPAVGANSTREYAYYCAGWEPYVYTEQDLAEDPMESPEPTQPPASP</sequence>
<dbReference type="Proteomes" id="UP000185678">
    <property type="component" value="Unassembled WGS sequence"/>
</dbReference>
<gene>
    <name evidence="1" type="ORF">SAMN05421779_101525</name>
</gene>
<accession>A0A1N7IRT6</accession>
<dbReference type="AlphaFoldDB" id="A0A1N7IRT6"/>
<name>A0A1N7IRT6_9PROT</name>
<organism evidence="1 2">
    <name type="scientific">Insolitispirillum peregrinum</name>
    <dbReference type="NCBI Taxonomy" id="80876"/>
    <lineage>
        <taxon>Bacteria</taxon>
        <taxon>Pseudomonadati</taxon>
        <taxon>Pseudomonadota</taxon>
        <taxon>Alphaproteobacteria</taxon>
        <taxon>Rhodospirillales</taxon>
        <taxon>Novispirillaceae</taxon>
        <taxon>Insolitispirillum</taxon>
    </lineage>
</organism>
<protein>
    <submittedName>
        <fullName evidence="1">Uncharacterized protein</fullName>
    </submittedName>
</protein>
<dbReference type="RefSeq" id="WP_076398588.1">
    <property type="nucleotide sequence ID" value="NZ_FTOA01000001.1"/>
</dbReference>
<reference evidence="1 2" key="1">
    <citation type="submission" date="2017-01" db="EMBL/GenBank/DDBJ databases">
        <authorList>
            <person name="Mah S.A."/>
            <person name="Swanson W.J."/>
            <person name="Moy G.W."/>
            <person name="Vacquier V.D."/>
        </authorList>
    </citation>
    <scope>NUCLEOTIDE SEQUENCE [LARGE SCALE GENOMIC DNA]</scope>
    <source>
        <strain evidence="1 2">DSM 11589</strain>
    </source>
</reference>
<proteinExistence type="predicted"/>
<keyword evidence="2" id="KW-1185">Reference proteome</keyword>
<dbReference type="EMBL" id="FTOA01000001">
    <property type="protein sequence ID" value="SIS39691.1"/>
    <property type="molecule type" value="Genomic_DNA"/>
</dbReference>
<evidence type="ECO:0000313" key="1">
    <source>
        <dbReference type="EMBL" id="SIS39691.1"/>
    </source>
</evidence>
<evidence type="ECO:0000313" key="2">
    <source>
        <dbReference type="Proteomes" id="UP000185678"/>
    </source>
</evidence>